<dbReference type="PANTHER" id="PTHR43319">
    <property type="entry name" value="BETA-LACTAMASE-RELATED"/>
    <property type="match status" value="1"/>
</dbReference>
<dbReference type="PANTHER" id="PTHR43319:SF3">
    <property type="entry name" value="BETA-LACTAMASE-RELATED DOMAIN-CONTAINING PROTEIN"/>
    <property type="match status" value="1"/>
</dbReference>
<dbReference type="SUPFAM" id="SSF56601">
    <property type="entry name" value="beta-lactamase/transpeptidase-like"/>
    <property type="match status" value="1"/>
</dbReference>
<proteinExistence type="predicted"/>
<dbReference type="InterPro" id="IPR001466">
    <property type="entry name" value="Beta-lactam-related"/>
</dbReference>
<dbReference type="EMBL" id="BOQN01000066">
    <property type="protein sequence ID" value="GIM93414.1"/>
    <property type="molecule type" value="Genomic_DNA"/>
</dbReference>
<gene>
    <name evidence="2" type="primary">lipE</name>
    <name evidence="2" type="ORF">Ato02nite_052070</name>
</gene>
<evidence type="ECO:0000259" key="1">
    <source>
        <dbReference type="Pfam" id="PF00144"/>
    </source>
</evidence>
<accession>A0A919TCD8</accession>
<evidence type="ECO:0000313" key="2">
    <source>
        <dbReference type="EMBL" id="GIM93414.1"/>
    </source>
</evidence>
<dbReference type="Proteomes" id="UP000677082">
    <property type="component" value="Unassembled WGS sequence"/>
</dbReference>
<dbReference type="Pfam" id="PF00144">
    <property type="entry name" value="Beta-lactamase"/>
    <property type="match status" value="1"/>
</dbReference>
<dbReference type="InterPro" id="IPR012338">
    <property type="entry name" value="Beta-lactam/transpept-like"/>
</dbReference>
<dbReference type="Gene3D" id="3.40.710.10">
    <property type="entry name" value="DD-peptidase/beta-lactamase superfamily"/>
    <property type="match status" value="1"/>
</dbReference>
<comment type="caution">
    <text evidence="2">The sequence shown here is derived from an EMBL/GenBank/DDBJ whole genome shotgun (WGS) entry which is preliminary data.</text>
</comment>
<dbReference type="RefSeq" id="WP_213009234.1">
    <property type="nucleotide sequence ID" value="NZ_BOQN01000066.1"/>
</dbReference>
<feature type="domain" description="Beta-lactamase-related" evidence="1">
    <location>
        <begin position="17"/>
        <end position="309"/>
    </location>
</feature>
<name>A0A919TCD8_9ACTN</name>
<protein>
    <submittedName>
        <fullName evidence="2">Lipase LipE</fullName>
    </submittedName>
</protein>
<sequence length="318" mass="34538">MDLRRVVELVEENGALAQLCVLRDGEVVLDRAWGVGPDTPFVLFSAGKPVLAMLVHRLAGQGALSLDDPIARHWPAFAEHGKDGITVRHVLRHRSGLPYVRSVRGDALIATRWDRSVRALARARPHSAPGAVCAYHVLSHGFLLGEVVRRVTGRPLPDLFRDEVFAPAGMRHSRLGAPGSRVPLRGGPVVPRALFNRRSVRDAVIPAATVSSTARDLAAFYQSLLDDGSWRDATTPTSEGETDRVSGTPIRWSEGFQLGYPGRMRFIGSRSSRLAFGHNGSNVCFGWADPERRLVVAYLTNRLGGGPHQCAVSDAVLG</sequence>
<dbReference type="AlphaFoldDB" id="A0A919TCD8"/>
<keyword evidence="3" id="KW-1185">Reference proteome</keyword>
<organism evidence="2 3">
    <name type="scientific">Paractinoplanes toevensis</name>
    <dbReference type="NCBI Taxonomy" id="571911"/>
    <lineage>
        <taxon>Bacteria</taxon>
        <taxon>Bacillati</taxon>
        <taxon>Actinomycetota</taxon>
        <taxon>Actinomycetes</taxon>
        <taxon>Micromonosporales</taxon>
        <taxon>Micromonosporaceae</taxon>
        <taxon>Paractinoplanes</taxon>
    </lineage>
</organism>
<dbReference type="InterPro" id="IPR052907">
    <property type="entry name" value="Beta-lactamase/esterase"/>
</dbReference>
<evidence type="ECO:0000313" key="3">
    <source>
        <dbReference type="Proteomes" id="UP000677082"/>
    </source>
</evidence>
<reference evidence="2 3" key="1">
    <citation type="submission" date="2021-03" db="EMBL/GenBank/DDBJ databases">
        <title>Whole genome shotgun sequence of Actinoplanes toevensis NBRC 105298.</title>
        <authorList>
            <person name="Komaki H."/>
            <person name="Tamura T."/>
        </authorList>
    </citation>
    <scope>NUCLEOTIDE SEQUENCE [LARGE SCALE GENOMIC DNA]</scope>
    <source>
        <strain evidence="2 3">NBRC 105298</strain>
    </source>
</reference>